<keyword evidence="8" id="KW-0472">Membrane</keyword>
<evidence type="ECO:0000256" key="5">
    <source>
        <dbReference type="ARBA" id="ARBA00023004"/>
    </source>
</evidence>
<evidence type="ECO:0000256" key="8">
    <source>
        <dbReference type="ARBA" id="ARBA00023136"/>
    </source>
</evidence>
<gene>
    <name evidence="11" type="ORF">METZ01_LOCUS155976</name>
</gene>
<dbReference type="Gene3D" id="2.40.170.20">
    <property type="entry name" value="TonB-dependent receptor, beta-barrel domain"/>
    <property type="match status" value="2"/>
</dbReference>
<evidence type="ECO:0000256" key="2">
    <source>
        <dbReference type="ARBA" id="ARBA00022448"/>
    </source>
</evidence>
<dbReference type="AlphaFoldDB" id="A0A382APS8"/>
<evidence type="ECO:0000259" key="10">
    <source>
        <dbReference type="Pfam" id="PF07715"/>
    </source>
</evidence>
<dbReference type="GO" id="GO:0009279">
    <property type="term" value="C:cell outer membrane"/>
    <property type="evidence" value="ECO:0007669"/>
    <property type="project" value="UniProtKB-SubCell"/>
</dbReference>
<proteinExistence type="predicted"/>
<evidence type="ECO:0000256" key="9">
    <source>
        <dbReference type="ARBA" id="ARBA00023237"/>
    </source>
</evidence>
<keyword evidence="4" id="KW-0812">Transmembrane</keyword>
<reference evidence="11" key="1">
    <citation type="submission" date="2018-05" db="EMBL/GenBank/DDBJ databases">
        <authorList>
            <person name="Lanie J.A."/>
            <person name="Ng W.-L."/>
            <person name="Kazmierczak K.M."/>
            <person name="Andrzejewski T.M."/>
            <person name="Davidsen T.M."/>
            <person name="Wayne K.J."/>
            <person name="Tettelin H."/>
            <person name="Glass J.I."/>
            <person name="Rusch D."/>
            <person name="Podicherti R."/>
            <person name="Tsui H.-C.T."/>
            <person name="Winkler M.E."/>
        </authorList>
    </citation>
    <scope>NUCLEOTIDE SEQUENCE</scope>
</reference>
<dbReference type="SUPFAM" id="SSF56935">
    <property type="entry name" value="Porins"/>
    <property type="match status" value="1"/>
</dbReference>
<dbReference type="PANTHER" id="PTHR32552">
    <property type="entry name" value="FERRICHROME IRON RECEPTOR-RELATED"/>
    <property type="match status" value="1"/>
</dbReference>
<evidence type="ECO:0000313" key="11">
    <source>
        <dbReference type="EMBL" id="SVB03122.1"/>
    </source>
</evidence>
<comment type="subcellular location">
    <subcellularLocation>
        <location evidence="1">Cell outer membrane</location>
        <topology evidence="1">Multi-pass membrane protein</topology>
    </subcellularLocation>
</comment>
<dbReference type="PANTHER" id="PTHR32552:SF81">
    <property type="entry name" value="TONB-DEPENDENT OUTER MEMBRANE RECEPTOR"/>
    <property type="match status" value="1"/>
</dbReference>
<keyword evidence="3" id="KW-0410">Iron transport</keyword>
<keyword evidence="5" id="KW-0408">Iron</keyword>
<dbReference type="InterPro" id="IPR039426">
    <property type="entry name" value="TonB-dep_rcpt-like"/>
</dbReference>
<evidence type="ECO:0000256" key="6">
    <source>
        <dbReference type="ARBA" id="ARBA00023065"/>
    </source>
</evidence>
<evidence type="ECO:0000256" key="4">
    <source>
        <dbReference type="ARBA" id="ARBA00022692"/>
    </source>
</evidence>
<evidence type="ECO:0000256" key="7">
    <source>
        <dbReference type="ARBA" id="ARBA00023077"/>
    </source>
</evidence>
<dbReference type="GO" id="GO:0006826">
    <property type="term" value="P:iron ion transport"/>
    <property type="evidence" value="ECO:0007669"/>
    <property type="project" value="UniProtKB-KW"/>
</dbReference>
<keyword evidence="7" id="KW-0798">TonB box</keyword>
<sequence length="702" mass="76366">MKKFLYLLIAGLMVLPVFSADEEEGAQGIEEVIVTAERREASIMDTAISITAFDESLIETLNLRNQEDLQNFIPATTIQPYDISIRGIGRVFRALGGDPGIGTYQDGAYSEDFGIASTDNALYDLARIEVLRGPQGTLYGRNSIGGAVNFITNKPSQDFEAELKTISGSYGTAEVYALLNGPITDNLSARFITTHRIRGGTIEDLAGHEDLDSYDDENHTLALRWENDNFTADIRGNARSYGRVLGGAQGAGAIVTSQYGSAHRPNDLMAHGYRQVDPTVAACASLVDRTNNLCPVAGMTVHSFNHNGIARYGQYIVPGVDAIGSGFADPNYAFGYDQSILDATTLGDGTNVPKLKGTDLVVATNGFNDEYFNHSAGTINLSWDVNDSLTLKYISSYTDYLYTRITDNDLTGNIVLDEQFYAEQENENWQNEVQLFWDITDDWNLTVGIFEYHNEIDQDLDFWTHTSDQAGTQRSGAANYGILGATGLPTIGSAFLDWYVAGRDASPLGIGDGTAGLFGPALGTTPVVGASQTQVGIYSARDVGCGIVDLYGLVPTPDFSDPHLTSVCFLEGPWTGDVGGSVSNGPITPGTTFIWQTENKTDAYAAYFQTEAQLNDSWALTVGASWHEDQKVAQENLFLYQETQLTPAGLYAFNVATGALNADGTPTGNEHVRLRGIPMSRSIYRAMERDFEDVTWRVNVDY</sequence>
<dbReference type="InterPro" id="IPR012910">
    <property type="entry name" value="Plug_dom"/>
</dbReference>
<feature type="non-terminal residue" evidence="11">
    <location>
        <position position="702"/>
    </location>
</feature>
<dbReference type="EMBL" id="UINC01026166">
    <property type="protein sequence ID" value="SVB03122.1"/>
    <property type="molecule type" value="Genomic_DNA"/>
</dbReference>
<dbReference type="InterPro" id="IPR036942">
    <property type="entry name" value="Beta-barrel_TonB_sf"/>
</dbReference>
<accession>A0A382APS8</accession>
<evidence type="ECO:0000256" key="3">
    <source>
        <dbReference type="ARBA" id="ARBA00022496"/>
    </source>
</evidence>
<dbReference type="Pfam" id="PF07715">
    <property type="entry name" value="Plug"/>
    <property type="match status" value="1"/>
</dbReference>
<name>A0A382APS8_9ZZZZ</name>
<keyword evidence="6" id="KW-0406">Ion transport</keyword>
<keyword evidence="2" id="KW-0813">Transport</keyword>
<feature type="domain" description="TonB-dependent receptor plug" evidence="10">
    <location>
        <begin position="43"/>
        <end position="147"/>
    </location>
</feature>
<protein>
    <recommendedName>
        <fullName evidence="10">TonB-dependent receptor plug domain-containing protein</fullName>
    </recommendedName>
</protein>
<organism evidence="11">
    <name type="scientific">marine metagenome</name>
    <dbReference type="NCBI Taxonomy" id="408172"/>
    <lineage>
        <taxon>unclassified sequences</taxon>
        <taxon>metagenomes</taxon>
        <taxon>ecological metagenomes</taxon>
    </lineage>
</organism>
<keyword evidence="9" id="KW-0998">Cell outer membrane</keyword>
<evidence type="ECO:0000256" key="1">
    <source>
        <dbReference type="ARBA" id="ARBA00004571"/>
    </source>
</evidence>